<comment type="pathway">
    <text evidence="1">Lipid metabolism; fatty acid beta-oxidation.</text>
</comment>
<comment type="similarity">
    <text evidence="2">Belongs to the enoyl-CoA hydratase/isomerase family.</text>
</comment>
<dbReference type="GO" id="GO:0016853">
    <property type="term" value="F:isomerase activity"/>
    <property type="evidence" value="ECO:0007669"/>
    <property type="project" value="UniProtKB-KW"/>
</dbReference>
<evidence type="ECO:0000256" key="5">
    <source>
        <dbReference type="ARBA" id="ARBA00023235"/>
    </source>
</evidence>
<dbReference type="InterPro" id="IPR045002">
    <property type="entry name" value="Ech1-like"/>
</dbReference>
<organism evidence="6">
    <name type="scientific">hydrothermal vent metagenome</name>
    <dbReference type="NCBI Taxonomy" id="652676"/>
    <lineage>
        <taxon>unclassified sequences</taxon>
        <taxon>metagenomes</taxon>
        <taxon>ecological metagenomes</taxon>
    </lineage>
</organism>
<dbReference type="Gene3D" id="1.10.12.10">
    <property type="entry name" value="Lyase 2-enoyl-coa Hydratase, Chain A, domain 2"/>
    <property type="match status" value="1"/>
</dbReference>
<dbReference type="InterPro" id="IPR029045">
    <property type="entry name" value="ClpP/crotonase-like_dom_sf"/>
</dbReference>
<dbReference type="Pfam" id="PF00378">
    <property type="entry name" value="ECH_1"/>
    <property type="match status" value="1"/>
</dbReference>
<dbReference type="SUPFAM" id="SSF52096">
    <property type="entry name" value="ClpP/crotonase"/>
    <property type="match status" value="1"/>
</dbReference>
<accession>A0A160TT03</accession>
<dbReference type="GO" id="GO:0006635">
    <property type="term" value="P:fatty acid beta-oxidation"/>
    <property type="evidence" value="ECO:0007669"/>
    <property type="project" value="UniProtKB-UniPathway"/>
</dbReference>
<evidence type="ECO:0000256" key="1">
    <source>
        <dbReference type="ARBA" id="ARBA00005005"/>
    </source>
</evidence>
<proteinExistence type="inferred from homology"/>
<protein>
    <submittedName>
        <fullName evidence="6">Enoyl-CoA hydratase</fullName>
        <ecNumber evidence="6">4.2.1.17</ecNumber>
    </submittedName>
</protein>
<keyword evidence="4" id="KW-0443">Lipid metabolism</keyword>
<keyword evidence="3" id="KW-0276">Fatty acid metabolism</keyword>
<dbReference type="NCBIfam" id="NF004794">
    <property type="entry name" value="PRK06142.1"/>
    <property type="match status" value="1"/>
</dbReference>
<keyword evidence="6" id="KW-0456">Lyase</keyword>
<dbReference type="EMBL" id="CZRL01000008">
    <property type="protein sequence ID" value="CUS49988.1"/>
    <property type="molecule type" value="Genomic_DNA"/>
</dbReference>
<evidence type="ECO:0000256" key="4">
    <source>
        <dbReference type="ARBA" id="ARBA00023098"/>
    </source>
</evidence>
<dbReference type="UniPathway" id="UPA00659"/>
<keyword evidence="5" id="KW-0413">Isomerase</keyword>
<dbReference type="EC" id="4.2.1.17" evidence="6"/>
<dbReference type="PANTHER" id="PTHR43149">
    <property type="entry name" value="ENOYL-COA HYDRATASE"/>
    <property type="match status" value="1"/>
</dbReference>
<evidence type="ECO:0000256" key="2">
    <source>
        <dbReference type="ARBA" id="ARBA00005254"/>
    </source>
</evidence>
<gene>
    <name evidence="6" type="ORF">MGWOODY_XGa3025</name>
</gene>
<sequence length="287" mass="31488">MTQTCFDLQIDDRIAHLRMTRPEKRNSMIPEFWEELPRLIHDIDHNARARVIVISSTGPHFTGGLDIGAFMGGAEPGAQGVKAVLGEGAAFMAKLERMQETFSCLENARLPVIVAVQGGCIGGGVDLTTACDLRFATADAFFVIQEINIGMTADVGTFPRLCRLLPEGIVRELAYTGRRMSADEALHHGLVNRVLPDHDALLKSVNEVAAQIATKAPLAVFGSKRMINYTRDHTTADSLDYIRVWNASMLQPEDMIEAMAANVEQRSAEFSELPKISDNTIGREPLP</sequence>
<reference evidence="6" key="1">
    <citation type="submission" date="2015-10" db="EMBL/GenBank/DDBJ databases">
        <authorList>
            <person name="Gilbert D.G."/>
        </authorList>
    </citation>
    <scope>NUCLEOTIDE SEQUENCE</scope>
</reference>
<dbReference type="InterPro" id="IPR001753">
    <property type="entry name" value="Enoyl-CoA_hydra/iso"/>
</dbReference>
<dbReference type="FunFam" id="1.10.12.10:FF:000004">
    <property type="entry name" value="Delta3,5-delta2,4-dienoyl-CoA isomerase"/>
    <property type="match status" value="1"/>
</dbReference>
<dbReference type="InterPro" id="IPR014748">
    <property type="entry name" value="Enoyl-CoA_hydra_C"/>
</dbReference>
<dbReference type="GO" id="GO:0004300">
    <property type="term" value="F:enoyl-CoA hydratase activity"/>
    <property type="evidence" value="ECO:0007669"/>
    <property type="project" value="UniProtKB-EC"/>
</dbReference>
<dbReference type="Gene3D" id="3.90.226.10">
    <property type="entry name" value="2-enoyl-CoA Hydratase, Chain A, domain 1"/>
    <property type="match status" value="1"/>
</dbReference>
<evidence type="ECO:0000256" key="3">
    <source>
        <dbReference type="ARBA" id="ARBA00022832"/>
    </source>
</evidence>
<dbReference type="AlphaFoldDB" id="A0A160TT03"/>
<name>A0A160TT03_9ZZZZ</name>
<evidence type="ECO:0000313" key="6">
    <source>
        <dbReference type="EMBL" id="CUS49988.1"/>
    </source>
</evidence>
<dbReference type="CDD" id="cd06558">
    <property type="entry name" value="crotonase-like"/>
    <property type="match status" value="1"/>
</dbReference>